<dbReference type="EMBL" id="BAABFB010000044">
    <property type="protein sequence ID" value="GAA4480844.1"/>
    <property type="molecule type" value="Genomic_DNA"/>
</dbReference>
<keyword evidence="2" id="KW-1133">Transmembrane helix</keyword>
<sequence length="71" mass="7063">MEIGVVKAVRQQLDIRSTPNFGGTRSTASRQKETPMGSSASDLTTVAAGATMVAAVVGLVGAAAGLGALFI</sequence>
<comment type="caution">
    <text evidence="3">The sequence shown here is derived from an EMBL/GenBank/DDBJ whole genome shotgun (WGS) entry which is preliminary data.</text>
</comment>
<feature type="compositionally biased region" description="Polar residues" evidence="1">
    <location>
        <begin position="17"/>
        <end position="29"/>
    </location>
</feature>
<evidence type="ECO:0000313" key="4">
    <source>
        <dbReference type="Proteomes" id="UP001501183"/>
    </source>
</evidence>
<proteinExistence type="predicted"/>
<keyword evidence="4" id="KW-1185">Reference proteome</keyword>
<reference evidence="4" key="1">
    <citation type="journal article" date="2019" name="Int. J. Syst. Evol. Microbiol.">
        <title>The Global Catalogue of Microorganisms (GCM) 10K type strain sequencing project: providing services to taxonomists for standard genome sequencing and annotation.</title>
        <authorList>
            <consortium name="The Broad Institute Genomics Platform"/>
            <consortium name="The Broad Institute Genome Sequencing Center for Infectious Disease"/>
            <person name="Wu L."/>
            <person name="Ma J."/>
        </authorList>
    </citation>
    <scope>NUCLEOTIDE SEQUENCE [LARGE SCALE GENOMIC DNA]</scope>
    <source>
        <strain evidence="4">JCM 32206</strain>
    </source>
</reference>
<feature type="region of interest" description="Disordered" evidence="1">
    <location>
        <begin position="17"/>
        <end position="40"/>
    </location>
</feature>
<protein>
    <submittedName>
        <fullName evidence="3">Uncharacterized protein</fullName>
    </submittedName>
</protein>
<gene>
    <name evidence="3" type="ORF">GCM10023094_28000</name>
</gene>
<name>A0ABP8P2R6_9NOCA</name>
<organism evidence="3 4">
    <name type="scientific">Rhodococcus olei</name>
    <dbReference type="NCBI Taxonomy" id="2161675"/>
    <lineage>
        <taxon>Bacteria</taxon>
        <taxon>Bacillati</taxon>
        <taxon>Actinomycetota</taxon>
        <taxon>Actinomycetes</taxon>
        <taxon>Mycobacteriales</taxon>
        <taxon>Nocardiaceae</taxon>
        <taxon>Rhodococcus</taxon>
    </lineage>
</organism>
<feature type="transmembrane region" description="Helical" evidence="2">
    <location>
        <begin position="46"/>
        <end position="70"/>
    </location>
</feature>
<dbReference type="Proteomes" id="UP001501183">
    <property type="component" value="Unassembled WGS sequence"/>
</dbReference>
<evidence type="ECO:0000256" key="2">
    <source>
        <dbReference type="SAM" id="Phobius"/>
    </source>
</evidence>
<evidence type="ECO:0000256" key="1">
    <source>
        <dbReference type="SAM" id="MobiDB-lite"/>
    </source>
</evidence>
<accession>A0ABP8P2R6</accession>
<keyword evidence="2" id="KW-0472">Membrane</keyword>
<keyword evidence="2" id="KW-0812">Transmembrane</keyword>
<evidence type="ECO:0000313" key="3">
    <source>
        <dbReference type="EMBL" id="GAA4480844.1"/>
    </source>
</evidence>